<dbReference type="InterPro" id="IPR004316">
    <property type="entry name" value="SWEET_rpt"/>
</dbReference>
<proteinExistence type="predicted"/>
<name>A0A317JN28_9BACT</name>
<evidence type="ECO:0000256" key="1">
    <source>
        <dbReference type="SAM" id="Phobius"/>
    </source>
</evidence>
<dbReference type="EMBL" id="PSRQ01000050">
    <property type="protein sequence ID" value="PWU22968.1"/>
    <property type="molecule type" value="Genomic_DNA"/>
</dbReference>
<gene>
    <name evidence="2" type="ORF">C5B42_04485</name>
</gene>
<sequence length="99" mass="11869">MHHYHISKHIKKSKKESLYEAFMYLIAFVGPLTTFPQVIEIFSTHSAKDVSLWTWLGYQVLAILWVIYGFKRKDKPLIITEAMWFIMQAFVLYGFFLYR</sequence>
<dbReference type="GO" id="GO:0016020">
    <property type="term" value="C:membrane"/>
    <property type="evidence" value="ECO:0007669"/>
    <property type="project" value="InterPro"/>
</dbReference>
<evidence type="ECO:0000313" key="2">
    <source>
        <dbReference type="EMBL" id="PWU22968.1"/>
    </source>
</evidence>
<keyword evidence="1" id="KW-0472">Membrane</keyword>
<dbReference type="Gene3D" id="1.20.1280.290">
    <property type="match status" value="1"/>
</dbReference>
<comment type="caution">
    <text evidence="2">The sequence shown here is derived from an EMBL/GenBank/DDBJ whole genome shotgun (WGS) entry which is preliminary data.</text>
</comment>
<accession>A0A317JN28</accession>
<dbReference type="AlphaFoldDB" id="A0A317JN28"/>
<reference evidence="2 3" key="1">
    <citation type="submission" date="2018-02" db="EMBL/GenBank/DDBJ databases">
        <title>Genomic Reconstructions from Amazon Rainforest and Pasture Soil Reveal Novel Insights into the Physiology of Candidate Phyla in Tropical Sites.</title>
        <authorList>
            <person name="Kroeger M.E."/>
            <person name="Delmont T."/>
            <person name="Eren A.M."/>
            <person name="Guo J."/>
            <person name="Meyer K.M."/>
            <person name="Khan K."/>
            <person name="Rodrigues J.L.M."/>
            <person name="Bohannan B.J.M."/>
            <person name="Tringe S."/>
            <person name="Borges C.D."/>
            <person name="Tiedje J."/>
            <person name="Tsai S.M."/>
            <person name="Nusslein K."/>
        </authorList>
    </citation>
    <scope>NUCLEOTIDE SEQUENCE [LARGE SCALE GENOMIC DNA]</scope>
    <source>
        <strain evidence="2">Amazon FNV 2010 28 9</strain>
    </source>
</reference>
<keyword evidence="1" id="KW-0812">Transmembrane</keyword>
<protein>
    <submittedName>
        <fullName evidence="2">Uncharacterized protein</fullName>
    </submittedName>
</protein>
<keyword evidence="1" id="KW-1133">Transmembrane helix</keyword>
<evidence type="ECO:0000313" key="3">
    <source>
        <dbReference type="Proteomes" id="UP000246104"/>
    </source>
</evidence>
<dbReference type="Proteomes" id="UP000246104">
    <property type="component" value="Unassembled WGS sequence"/>
</dbReference>
<feature type="transmembrane region" description="Helical" evidence="1">
    <location>
        <begin position="21"/>
        <end position="39"/>
    </location>
</feature>
<dbReference type="Pfam" id="PF03083">
    <property type="entry name" value="MtN3_slv"/>
    <property type="match status" value="1"/>
</dbReference>
<feature type="transmembrane region" description="Helical" evidence="1">
    <location>
        <begin position="77"/>
        <end position="98"/>
    </location>
</feature>
<organism evidence="2 3">
    <name type="scientific">Candidatus Cerribacteria bacterium 'Amazon FNV 2010 28 9'</name>
    <dbReference type="NCBI Taxonomy" id="2081795"/>
    <lineage>
        <taxon>Bacteria</taxon>
        <taxon>Candidatus Cerribacteria</taxon>
    </lineage>
</organism>
<feature type="transmembrane region" description="Helical" evidence="1">
    <location>
        <begin position="51"/>
        <end position="70"/>
    </location>
</feature>